<dbReference type="EMBL" id="EF135304">
    <property type="protein sequence ID" value="ABO42344.1"/>
    <property type="molecule type" value="Genomic_DNA"/>
</dbReference>
<dbReference type="GO" id="GO:0003964">
    <property type="term" value="F:RNA-directed DNA polymerase activity"/>
    <property type="evidence" value="ECO:0007669"/>
    <property type="project" value="TreeGrafter"/>
</dbReference>
<evidence type="ECO:0000313" key="2">
    <source>
        <dbReference type="EMBL" id="ABO42344.1"/>
    </source>
</evidence>
<name>A4KY12_9ROSI</name>
<sequence length="532" mass="61587">RVFEYINDPEFPDTSHFHSGGGCHSVLRRIKEEWGNSPWFLEFNIWNCFHTIDRYRLISILLEEIDDPFFFLFTIIQSFSAGRLNEDEKGPVSHSVLLSVLPDKIYLHKLDQEIGRIQQTYEIPIVEIIRSFLLRTVRIDDQDNSGEPQGNRALIVGRVKSIQRKADFPLVFLPTSAPRLWGDQKTPFVFPPSWALAAFLSKLSSLLCVIPKAEFYGSEHWFHNWIMKKNMLDCTKKGPLIEQGGEAILVILMSERLFLRKKEKDLSYARYANDLLLGIYGAIEYFIEIQKRIDQFLQFGLLFFLGLAGSTTIAAWSTVEFLGTVIRVVPPRTTPIQLFRKREKRLRCRIHRISFHRYKSLSIFELTKEMSERGSILYGEKLAEPLFTAGVRSPQVSLLWGIVKHIWLGSSWMYSSGQRNTPSYVQQVLSKNMNVSQLSLHTPAGQKAKGEGGKHWGSCCEFPIQIKAPIKKVLRRLRDRGLISRIKPWPSHVACFSSVNEEYIVNWSAGIARKILFYYRCRDNFYQIRKIV</sequence>
<gene>
    <name evidence="2" type="primary">matR</name>
</gene>
<dbReference type="GO" id="GO:0005739">
    <property type="term" value="C:mitochondrion"/>
    <property type="evidence" value="ECO:0007669"/>
    <property type="project" value="TreeGrafter"/>
</dbReference>
<geneLocation type="mitochondrion" evidence="2"/>
<proteinExistence type="predicted"/>
<dbReference type="PANTHER" id="PTHR33642">
    <property type="entry name" value="COX1/OXI3 INTRON 1 PROTEIN-RELATED"/>
    <property type="match status" value="1"/>
</dbReference>
<protein>
    <submittedName>
        <fullName evidence="2">Maturase</fullName>
    </submittedName>
</protein>
<dbReference type="PANTHER" id="PTHR33642:SF5">
    <property type="entry name" value="MATURASE"/>
    <property type="match status" value="1"/>
</dbReference>
<dbReference type="Pfam" id="PF01348">
    <property type="entry name" value="Intron_maturas2"/>
    <property type="match status" value="1"/>
</dbReference>
<dbReference type="AlphaFoldDB" id="A4KY12"/>
<feature type="domain" description="Domain X" evidence="1">
    <location>
        <begin position="465"/>
        <end position="531"/>
    </location>
</feature>
<feature type="non-terminal residue" evidence="2">
    <location>
        <position position="1"/>
    </location>
</feature>
<evidence type="ECO:0000259" key="1">
    <source>
        <dbReference type="Pfam" id="PF01348"/>
    </source>
</evidence>
<dbReference type="GO" id="GO:0006315">
    <property type="term" value="P:homing of group II introns"/>
    <property type="evidence" value="ECO:0007669"/>
    <property type="project" value="TreeGrafter"/>
</dbReference>
<accession>A4KY12</accession>
<feature type="non-terminal residue" evidence="2">
    <location>
        <position position="532"/>
    </location>
</feature>
<dbReference type="GO" id="GO:0090615">
    <property type="term" value="P:mitochondrial mRNA processing"/>
    <property type="evidence" value="ECO:0007669"/>
    <property type="project" value="TreeGrafter"/>
</dbReference>
<organism evidence="2">
    <name type="scientific">Podostemum ceratophyllum</name>
    <dbReference type="NCBI Taxonomy" id="51604"/>
    <lineage>
        <taxon>Eukaryota</taxon>
        <taxon>Viridiplantae</taxon>
        <taxon>Streptophyta</taxon>
        <taxon>Embryophyta</taxon>
        <taxon>Tracheophyta</taxon>
        <taxon>Spermatophyta</taxon>
        <taxon>Magnoliopsida</taxon>
        <taxon>eudicotyledons</taxon>
        <taxon>Gunneridae</taxon>
        <taxon>Pentapetalae</taxon>
        <taxon>rosids</taxon>
        <taxon>fabids</taxon>
        <taxon>Malpighiales</taxon>
        <taxon>Podostemaceae</taxon>
        <taxon>Podostemoideae</taxon>
        <taxon>Podostemum</taxon>
    </lineage>
</organism>
<reference evidence="2" key="1">
    <citation type="journal article" date="2007" name="Science">
        <title>Floral gigantism in Rafflesiaceae.</title>
        <authorList>
            <person name="Davis C.C."/>
            <person name="Latvis M."/>
            <person name="Nickrent D.L."/>
            <person name="Wurdack K.J."/>
            <person name="Baum D.A."/>
        </authorList>
    </citation>
    <scope>NUCLEOTIDE SEQUENCE</scope>
</reference>
<dbReference type="InterPro" id="IPR024937">
    <property type="entry name" value="Domain_X"/>
</dbReference>
<keyword evidence="2" id="KW-0496">Mitochondrion</keyword>